<keyword evidence="3" id="KW-1185">Reference proteome</keyword>
<feature type="transmembrane region" description="Helical" evidence="1">
    <location>
        <begin position="100"/>
        <end position="119"/>
    </location>
</feature>
<dbReference type="RefSeq" id="WP_104477881.1">
    <property type="nucleotide sequence ID" value="NZ_CP154825.1"/>
</dbReference>
<dbReference type="Proteomes" id="UP000239203">
    <property type="component" value="Unassembled WGS sequence"/>
</dbReference>
<evidence type="ECO:0000256" key="1">
    <source>
        <dbReference type="SAM" id="Phobius"/>
    </source>
</evidence>
<dbReference type="EMBL" id="PTIX01000003">
    <property type="protein sequence ID" value="PPK69421.1"/>
    <property type="molecule type" value="Genomic_DNA"/>
</dbReference>
<dbReference type="OrthoDB" id="9996857at2"/>
<protein>
    <submittedName>
        <fullName evidence="2">Uncharacterized protein</fullName>
    </submittedName>
</protein>
<organism evidence="2 3">
    <name type="scientific">Actinokineospora auranticolor</name>
    <dbReference type="NCBI Taxonomy" id="155976"/>
    <lineage>
        <taxon>Bacteria</taxon>
        <taxon>Bacillati</taxon>
        <taxon>Actinomycetota</taxon>
        <taxon>Actinomycetes</taxon>
        <taxon>Pseudonocardiales</taxon>
        <taxon>Pseudonocardiaceae</taxon>
        <taxon>Actinokineospora</taxon>
    </lineage>
</organism>
<keyword evidence="1" id="KW-0812">Transmembrane</keyword>
<dbReference type="AlphaFoldDB" id="A0A2S6GW90"/>
<proteinExistence type="predicted"/>
<gene>
    <name evidence="2" type="ORF">CLV40_10327</name>
</gene>
<keyword evidence="1" id="KW-0472">Membrane</keyword>
<name>A0A2S6GW90_9PSEU</name>
<sequence length="136" mass="13622">MTEPSPTAENPAGSTRPFAVTGALGAALLGAVLAAVLLLLADRQPSWYFGCGTGISAVGALLLAWPLHAGRGWARWGLIATALVGALCAPAAANGLTASAAPYLGGLLIAVWVLVVTLLSRLDARTYFAALPDAGA</sequence>
<evidence type="ECO:0000313" key="3">
    <source>
        <dbReference type="Proteomes" id="UP000239203"/>
    </source>
</evidence>
<feature type="transmembrane region" description="Helical" evidence="1">
    <location>
        <begin position="20"/>
        <end position="40"/>
    </location>
</feature>
<reference evidence="2 3" key="1">
    <citation type="submission" date="2018-02" db="EMBL/GenBank/DDBJ databases">
        <title>Genomic Encyclopedia of Archaeal and Bacterial Type Strains, Phase II (KMG-II): from individual species to whole genera.</title>
        <authorList>
            <person name="Goeker M."/>
        </authorList>
    </citation>
    <scope>NUCLEOTIDE SEQUENCE [LARGE SCALE GENOMIC DNA]</scope>
    <source>
        <strain evidence="2 3">YU 961-1</strain>
    </source>
</reference>
<feature type="transmembrane region" description="Helical" evidence="1">
    <location>
        <begin position="47"/>
        <end position="67"/>
    </location>
</feature>
<accession>A0A2S6GW90</accession>
<evidence type="ECO:0000313" key="2">
    <source>
        <dbReference type="EMBL" id="PPK69421.1"/>
    </source>
</evidence>
<feature type="transmembrane region" description="Helical" evidence="1">
    <location>
        <begin position="73"/>
        <end position="93"/>
    </location>
</feature>
<comment type="caution">
    <text evidence="2">The sequence shown here is derived from an EMBL/GenBank/DDBJ whole genome shotgun (WGS) entry which is preliminary data.</text>
</comment>
<keyword evidence="1" id="KW-1133">Transmembrane helix</keyword>